<evidence type="ECO:0000313" key="2">
    <source>
        <dbReference type="EMBL" id="MDQ0418533.1"/>
    </source>
</evidence>
<comment type="caution">
    <text evidence="2">The sequence shown here is derived from an EMBL/GenBank/DDBJ whole genome shotgun (WGS) entry which is preliminary data.</text>
</comment>
<dbReference type="InterPro" id="IPR025588">
    <property type="entry name" value="YcxB-like_C"/>
</dbReference>
<dbReference type="Pfam" id="PF14317">
    <property type="entry name" value="YcxB"/>
    <property type="match status" value="1"/>
</dbReference>
<organism evidence="2 3">
    <name type="scientific">Croceifilum oryzae</name>
    <dbReference type="NCBI Taxonomy" id="1553429"/>
    <lineage>
        <taxon>Bacteria</taxon>
        <taxon>Bacillati</taxon>
        <taxon>Bacillota</taxon>
        <taxon>Bacilli</taxon>
        <taxon>Bacillales</taxon>
        <taxon>Thermoactinomycetaceae</taxon>
        <taxon>Croceifilum</taxon>
    </lineage>
</organism>
<dbReference type="Proteomes" id="UP001238450">
    <property type="component" value="Unassembled WGS sequence"/>
</dbReference>
<dbReference type="EMBL" id="JAUSUV010000013">
    <property type="protein sequence ID" value="MDQ0418533.1"/>
    <property type="molecule type" value="Genomic_DNA"/>
</dbReference>
<protein>
    <recommendedName>
        <fullName evidence="1">YcxB-like C-terminal domain-containing protein</fullName>
    </recommendedName>
</protein>
<name>A0AAJ1TGN9_9BACL</name>
<evidence type="ECO:0000313" key="3">
    <source>
        <dbReference type="Proteomes" id="UP001238450"/>
    </source>
</evidence>
<gene>
    <name evidence="2" type="ORF">J2Z48_002736</name>
</gene>
<feature type="domain" description="YcxB-like C-terminal" evidence="1">
    <location>
        <begin position="3"/>
        <end position="63"/>
    </location>
</feature>
<sequence length="73" mass="8522">MQFTEEGLETLSPSSGSTFSWDLIHRIVDRPQVYLIYVQKTCAVIVPKRAFSSEVDHQKWREQIVLLSKKEIQ</sequence>
<dbReference type="RefSeq" id="WP_307254315.1">
    <property type="nucleotide sequence ID" value="NZ_JAUSUV010000013.1"/>
</dbReference>
<keyword evidence="3" id="KW-1185">Reference proteome</keyword>
<dbReference type="AlphaFoldDB" id="A0AAJ1TGN9"/>
<reference evidence="2 3" key="1">
    <citation type="submission" date="2023-07" db="EMBL/GenBank/DDBJ databases">
        <title>Genomic Encyclopedia of Type Strains, Phase IV (KMG-IV): sequencing the most valuable type-strain genomes for metagenomic binning, comparative biology and taxonomic classification.</title>
        <authorList>
            <person name="Goeker M."/>
        </authorList>
    </citation>
    <scope>NUCLEOTIDE SEQUENCE [LARGE SCALE GENOMIC DNA]</scope>
    <source>
        <strain evidence="2 3">DSM 46876</strain>
    </source>
</reference>
<proteinExistence type="predicted"/>
<evidence type="ECO:0000259" key="1">
    <source>
        <dbReference type="Pfam" id="PF14317"/>
    </source>
</evidence>
<accession>A0AAJ1TGN9</accession>